<gene>
    <name evidence="3" type="ORF">D6D28_06858</name>
</gene>
<keyword evidence="1" id="KW-0663">Pyridoxal phosphate</keyword>
<dbReference type="InterPro" id="IPR015421">
    <property type="entry name" value="PyrdxlP-dep_Trfase_major"/>
</dbReference>
<organism evidence="3 4">
    <name type="scientific">Aureobasidium pullulans</name>
    <name type="common">Black yeast</name>
    <name type="synonym">Pullularia pullulans</name>
    <dbReference type="NCBI Taxonomy" id="5580"/>
    <lineage>
        <taxon>Eukaryota</taxon>
        <taxon>Fungi</taxon>
        <taxon>Dikarya</taxon>
        <taxon>Ascomycota</taxon>
        <taxon>Pezizomycotina</taxon>
        <taxon>Dothideomycetes</taxon>
        <taxon>Dothideomycetidae</taxon>
        <taxon>Dothideales</taxon>
        <taxon>Saccotheciaceae</taxon>
        <taxon>Aureobasidium</taxon>
    </lineage>
</organism>
<accession>A0A4S8SCS3</accession>
<dbReference type="Proteomes" id="UP000304951">
    <property type="component" value="Unassembled WGS sequence"/>
</dbReference>
<evidence type="ECO:0000256" key="1">
    <source>
        <dbReference type="ARBA" id="ARBA00022898"/>
    </source>
</evidence>
<dbReference type="Gene3D" id="3.40.640.10">
    <property type="entry name" value="Type I PLP-dependent aspartate aminotransferase-like (Major domain)"/>
    <property type="match status" value="1"/>
</dbReference>
<dbReference type="Pfam" id="PF00266">
    <property type="entry name" value="Aminotran_5"/>
    <property type="match status" value="1"/>
</dbReference>
<protein>
    <submittedName>
        <fullName evidence="3">PLP-dependent transferase</fullName>
    </submittedName>
</protein>
<dbReference type="GO" id="GO:0016740">
    <property type="term" value="F:transferase activity"/>
    <property type="evidence" value="ECO:0007669"/>
    <property type="project" value="UniProtKB-KW"/>
</dbReference>
<dbReference type="EMBL" id="QZAF01000337">
    <property type="protein sequence ID" value="THV68266.1"/>
    <property type="molecule type" value="Genomic_DNA"/>
</dbReference>
<evidence type="ECO:0000313" key="4">
    <source>
        <dbReference type="Proteomes" id="UP000304951"/>
    </source>
</evidence>
<proteinExistence type="predicted"/>
<dbReference type="AlphaFoldDB" id="A0A4S8SCS3"/>
<reference evidence="3 4" key="1">
    <citation type="submission" date="2018-10" db="EMBL/GenBank/DDBJ databases">
        <title>Fifty Aureobasidium pullulans genomes reveal a recombining polyextremotolerant generalist.</title>
        <authorList>
            <person name="Gostincar C."/>
            <person name="Turk M."/>
            <person name="Zajc J."/>
            <person name="Gunde-Cimerman N."/>
        </authorList>
    </citation>
    <scope>NUCLEOTIDE SEQUENCE [LARGE SCALE GENOMIC DNA]</scope>
    <source>
        <strain evidence="3 4">EXF-11900</strain>
    </source>
</reference>
<dbReference type="SUPFAM" id="SSF53383">
    <property type="entry name" value="PLP-dependent transferases"/>
    <property type="match status" value="1"/>
</dbReference>
<sequence>MANHVVECKMEGSKADQEKKRADCGELMRGGWRTREEVALQCEKGKEQSQPQSGGLSTSATIECGEDAAKHFAFEHGYINLNHGEFGSYGTHPIDVAEVRRKYLDRAEARPDTFVRYEYRSHLLNQARQAIADYVHAPLDTCVLIPNATTGIDTVLRNLNFAIEDAVICFSTTYPAFLNTLDYLNERSNLDFWIIQHPLPVTDHDVCSYFEQILEQVRKAHQKPTLAIFDTISSQPGIRWPFERLTDICRKEGILSCIDGAHGVGQIPLDLPKLDPDFFVSNCHKWLHTPRGCALLYVPVRNQHLIRSTLPTGFAFVKKGSSDKTNNFVANFAAVATSDDTPYLCIPAALAWRKRLTYNEQTGEDAIMSYNKDLARRGGKLVADILGTEVMDNAQGTLGDCAMVNVRLPIDLENITEEKPNHGEDIAGWINKTMNLQFNIAVNAFVYADVLWVRLSAQVYLEMKHFEAAGNALNRVCCRVRLKEWNKEASMQVIGGIEDKIGSTTEKLHLNWTLPFQRE</sequence>
<evidence type="ECO:0000313" key="3">
    <source>
        <dbReference type="EMBL" id="THV68266.1"/>
    </source>
</evidence>
<dbReference type="InterPro" id="IPR000192">
    <property type="entry name" value="Aminotrans_V_dom"/>
</dbReference>
<evidence type="ECO:0000259" key="2">
    <source>
        <dbReference type="Pfam" id="PF00266"/>
    </source>
</evidence>
<dbReference type="PANTHER" id="PTHR43092">
    <property type="entry name" value="L-CYSTEINE DESULFHYDRASE"/>
    <property type="match status" value="1"/>
</dbReference>
<keyword evidence="3" id="KW-0808">Transferase</keyword>
<dbReference type="InterPro" id="IPR015424">
    <property type="entry name" value="PyrdxlP-dep_Trfase"/>
</dbReference>
<feature type="domain" description="Aminotransferase class V" evidence="2">
    <location>
        <begin position="98"/>
        <end position="393"/>
    </location>
</feature>
<dbReference type="PANTHER" id="PTHR43092:SF2">
    <property type="entry name" value="HERCYNYLCYSTEINE SULFOXIDE LYASE"/>
    <property type="match status" value="1"/>
</dbReference>
<name>A0A4S8SCS3_AURPU</name>
<comment type="caution">
    <text evidence="3">The sequence shown here is derived from an EMBL/GenBank/DDBJ whole genome shotgun (WGS) entry which is preliminary data.</text>
</comment>